<name>A0A6J4QEE3_9PSEU</name>
<proteinExistence type="predicted"/>
<keyword evidence="2" id="KW-0472">Membrane</keyword>
<evidence type="ECO:0000256" key="2">
    <source>
        <dbReference type="SAM" id="Phobius"/>
    </source>
</evidence>
<gene>
    <name evidence="3" type="ORF">AVDCRST_MAG66-3766</name>
</gene>
<feature type="region of interest" description="Disordered" evidence="1">
    <location>
        <begin position="61"/>
        <end position="98"/>
    </location>
</feature>
<keyword evidence="2" id="KW-0812">Transmembrane</keyword>
<keyword evidence="2" id="KW-1133">Transmembrane helix</keyword>
<dbReference type="AlphaFoldDB" id="A0A6J4QEE3"/>
<evidence type="ECO:0000256" key="1">
    <source>
        <dbReference type="SAM" id="MobiDB-lite"/>
    </source>
</evidence>
<protein>
    <submittedName>
        <fullName evidence="3">Uncharacterized protein</fullName>
    </submittedName>
</protein>
<reference evidence="3" key="1">
    <citation type="submission" date="2020-02" db="EMBL/GenBank/DDBJ databases">
        <authorList>
            <person name="Meier V. D."/>
        </authorList>
    </citation>
    <scope>NUCLEOTIDE SEQUENCE</scope>
    <source>
        <strain evidence="3">AVDCRST_MAG66</strain>
    </source>
</reference>
<sequence length="214" mass="22652">MTDPLPLEDVLGIVERRRRRRARVRSVAAPVLSVAAVGVAGLVVAALQSGLDEGRTAPVTPAAPGISALPDAPTEPGIRTEPDARTEPDTGTEPAPVLDPYLRPDFLPALADLRYYDAGDPDAVDRAATDAEQLSRLWELELYPAAKAVLAQAAVAKMPIDLTDPQGDEAMAARFAAAGFTEADADRLARAWETDRRTARIVGGVLVTAELLRG</sequence>
<feature type="compositionally biased region" description="Basic and acidic residues" evidence="1">
    <location>
        <begin position="78"/>
        <end position="88"/>
    </location>
</feature>
<feature type="transmembrane region" description="Helical" evidence="2">
    <location>
        <begin position="27"/>
        <end position="47"/>
    </location>
</feature>
<evidence type="ECO:0000313" key="3">
    <source>
        <dbReference type="EMBL" id="CAA9437728.1"/>
    </source>
</evidence>
<dbReference type="EMBL" id="CADCUS010000521">
    <property type="protein sequence ID" value="CAA9437728.1"/>
    <property type="molecule type" value="Genomic_DNA"/>
</dbReference>
<accession>A0A6J4QEE3</accession>
<organism evidence="3">
    <name type="scientific">uncultured Pseudonocardia sp</name>
    <dbReference type="NCBI Taxonomy" id="211455"/>
    <lineage>
        <taxon>Bacteria</taxon>
        <taxon>Bacillati</taxon>
        <taxon>Actinomycetota</taxon>
        <taxon>Actinomycetes</taxon>
        <taxon>Pseudonocardiales</taxon>
        <taxon>Pseudonocardiaceae</taxon>
        <taxon>Pseudonocardia</taxon>
        <taxon>environmental samples</taxon>
    </lineage>
</organism>